<gene>
    <name evidence="3" type="primary">LOC34624538</name>
</gene>
<organism evidence="2 3">
    <name type="scientific">Cyclospora cayetanensis</name>
    <dbReference type="NCBI Taxonomy" id="88456"/>
    <lineage>
        <taxon>Eukaryota</taxon>
        <taxon>Sar</taxon>
        <taxon>Alveolata</taxon>
        <taxon>Apicomplexa</taxon>
        <taxon>Conoidasida</taxon>
        <taxon>Coccidia</taxon>
        <taxon>Eucoccidiorida</taxon>
        <taxon>Eimeriorina</taxon>
        <taxon>Eimeriidae</taxon>
        <taxon>Cyclospora</taxon>
    </lineage>
</organism>
<keyword evidence="2" id="KW-1185">Reference proteome</keyword>
<feature type="compositionally biased region" description="Low complexity" evidence="1">
    <location>
        <begin position="114"/>
        <end position="125"/>
    </location>
</feature>
<evidence type="ECO:0000313" key="3">
    <source>
        <dbReference type="RefSeq" id="XP_026194270.1"/>
    </source>
</evidence>
<feature type="compositionally biased region" description="Low complexity" evidence="1">
    <location>
        <begin position="50"/>
        <end position="81"/>
    </location>
</feature>
<proteinExistence type="predicted"/>
<feature type="region of interest" description="Disordered" evidence="1">
    <location>
        <begin position="1"/>
        <end position="125"/>
    </location>
</feature>
<dbReference type="Proteomes" id="UP000515125">
    <property type="component" value="Unplaced"/>
</dbReference>
<dbReference type="OrthoDB" id="333475at2759"/>
<evidence type="ECO:0000313" key="2">
    <source>
        <dbReference type="Proteomes" id="UP000515125"/>
    </source>
</evidence>
<reference evidence="3" key="1">
    <citation type="submission" date="2025-08" db="UniProtKB">
        <authorList>
            <consortium name="RefSeq"/>
        </authorList>
    </citation>
    <scope>IDENTIFICATION</scope>
</reference>
<protein>
    <submittedName>
        <fullName evidence="3">Uncharacterized protein LOC34624538</fullName>
    </submittedName>
</protein>
<dbReference type="GeneID" id="34624538"/>
<feature type="compositionally biased region" description="Basic and acidic residues" evidence="1">
    <location>
        <begin position="18"/>
        <end position="43"/>
    </location>
</feature>
<dbReference type="AlphaFoldDB" id="A0A6P6S4N5"/>
<dbReference type="RefSeq" id="XP_026194270.1">
    <property type="nucleotide sequence ID" value="XM_026338485.1"/>
</dbReference>
<evidence type="ECO:0000256" key="1">
    <source>
        <dbReference type="SAM" id="MobiDB-lite"/>
    </source>
</evidence>
<name>A0A6P6S4N5_9EIME</name>
<accession>A0A6P6S4N5</accession>
<sequence length="487" mass="53053">MSEEAHAESPPDAGAQDESNKRRQEEKPAEAENARDAGERTAESVEGGVTTPAAAASGAETNATEPTGAAAEAEVESSTVSLMQQQRGRRPSPATATPKNSPATFYGNSRGVWPQSQQQQGAGDSDPFRELAYFTLLQQELQQRQHSPAAEAPAAATASTAAAAASEALAEGAAEAHFIQQLESARNYEDCKQLVISILPRAASSPQVQSTAALRLAIWGSREFRELQQQEQQRARRTAQTQAETNLYGGPAPGRALSEGPLLDFQLDERYMDFKQRMRLALQQLLQQLLRNSHGTPLTADCLCNVLGAAALSRVLPMDSIRLVGGALRGCLQSLTPKELVRILSNYAKCMQLEGDAHGGINITVEDRDFTQRIIQQLLRCTDTPAEGLKAETRETLTTLNPKELTQLLRACDRLSLESPELMQHVGQLSLKKQANFSPDDWGTVVCVFSRMGIPLRGDCKKQKRPKQSRDWEKPPPPKKPVPISQC</sequence>
<feature type="region of interest" description="Disordered" evidence="1">
    <location>
        <begin position="229"/>
        <end position="251"/>
    </location>
</feature>
<feature type="compositionally biased region" description="Polar residues" evidence="1">
    <location>
        <begin position="94"/>
        <end position="107"/>
    </location>
</feature>
<feature type="region of interest" description="Disordered" evidence="1">
    <location>
        <begin position="458"/>
        <end position="487"/>
    </location>
</feature>